<dbReference type="InterPro" id="IPR003779">
    <property type="entry name" value="CMD-like"/>
</dbReference>
<sequence>MLSPEQETLKSTFISQGGIWSSSWENVLSLDPGYFSVYLKLRSIPLRNQNLSRKAQELILLSISASCTTMFSPGIHAHTEAALKAGATRDEILEVLELSSVLGIHAVNVGVPLLNEVLQEEGIIDNIPVDKLDAEREKLKSDFMSKRGYWHSSWDPVLQLDPLFFEAYTEFSSYPFRTRQDAKQSTNDTQLCRGLDPKMKELIYCAIDCATTHLYVPGLKLHIRNAVKYGAKPEEIMEVFELSSLMGVHTVMYLLGEIQTEDWSALAHEKRPYSPAIFQR</sequence>
<dbReference type="PANTHER" id="PTHR33930">
    <property type="entry name" value="ALKYL HYDROPEROXIDE REDUCTASE AHPD"/>
    <property type="match status" value="1"/>
</dbReference>
<dbReference type="Proteomes" id="UP000053789">
    <property type="component" value="Unassembled WGS sequence"/>
</dbReference>
<reference evidence="2" key="1">
    <citation type="submission" date="2015-01" db="EMBL/GenBank/DDBJ databases">
        <title>The Genome Sequence of Cladophialophora bantiana CBS 173.52.</title>
        <authorList>
            <consortium name="The Broad Institute Genomics Platform"/>
            <person name="Cuomo C."/>
            <person name="de Hoog S."/>
            <person name="Gorbushina A."/>
            <person name="Stielow B."/>
            <person name="Teixiera M."/>
            <person name="Abouelleil A."/>
            <person name="Chapman S.B."/>
            <person name="Priest M."/>
            <person name="Young S.K."/>
            <person name="Wortman J."/>
            <person name="Nusbaum C."/>
            <person name="Birren B."/>
        </authorList>
    </citation>
    <scope>NUCLEOTIDE SEQUENCE [LARGE SCALE GENOMIC DNA]</scope>
    <source>
        <strain evidence="2">CBS 173.52</strain>
    </source>
</reference>
<dbReference type="OrthoDB" id="10250730at2759"/>
<dbReference type="GeneID" id="27698793"/>
<protein>
    <recommendedName>
        <fullName evidence="1">Carboxymuconolactone decarboxylase-like domain-containing protein</fullName>
    </recommendedName>
</protein>
<dbReference type="HOGENOM" id="CLU_096750_0_0_1"/>
<dbReference type="SUPFAM" id="SSF69118">
    <property type="entry name" value="AhpD-like"/>
    <property type="match status" value="1"/>
</dbReference>
<dbReference type="GO" id="GO:0051920">
    <property type="term" value="F:peroxiredoxin activity"/>
    <property type="evidence" value="ECO:0007669"/>
    <property type="project" value="InterPro"/>
</dbReference>
<dbReference type="Gene3D" id="1.20.1290.10">
    <property type="entry name" value="AhpD-like"/>
    <property type="match status" value="1"/>
</dbReference>
<evidence type="ECO:0000259" key="1">
    <source>
        <dbReference type="Pfam" id="PF02627"/>
    </source>
</evidence>
<dbReference type="AlphaFoldDB" id="A0A0D2HQX8"/>
<accession>A0A0D2HQX8</accession>
<dbReference type="PANTHER" id="PTHR33930:SF2">
    <property type="entry name" value="BLR3452 PROTEIN"/>
    <property type="match status" value="1"/>
</dbReference>
<proteinExistence type="predicted"/>
<dbReference type="VEuPathDB" id="FungiDB:Z519_05865"/>
<dbReference type="InterPro" id="IPR029032">
    <property type="entry name" value="AhpD-like"/>
</dbReference>
<evidence type="ECO:0000313" key="3">
    <source>
        <dbReference type="Proteomes" id="UP000053789"/>
    </source>
</evidence>
<dbReference type="RefSeq" id="XP_016619929.1">
    <property type="nucleotide sequence ID" value="XM_016763605.1"/>
</dbReference>
<feature type="domain" description="Carboxymuconolactone decarboxylase-like" evidence="1">
    <location>
        <begin position="37"/>
        <end position="101"/>
    </location>
</feature>
<gene>
    <name evidence="2" type="ORF">Z519_05865</name>
</gene>
<organism evidence="2 3">
    <name type="scientific">Cladophialophora bantiana (strain ATCC 10958 / CBS 173.52 / CDC B-1940 / NIH 8579)</name>
    <name type="common">Xylohypha bantiana</name>
    <dbReference type="NCBI Taxonomy" id="1442370"/>
    <lineage>
        <taxon>Eukaryota</taxon>
        <taxon>Fungi</taxon>
        <taxon>Dikarya</taxon>
        <taxon>Ascomycota</taxon>
        <taxon>Pezizomycotina</taxon>
        <taxon>Eurotiomycetes</taxon>
        <taxon>Chaetothyriomycetidae</taxon>
        <taxon>Chaetothyriales</taxon>
        <taxon>Herpotrichiellaceae</taxon>
        <taxon>Cladophialophora</taxon>
    </lineage>
</organism>
<name>A0A0D2HQX8_CLAB1</name>
<dbReference type="EMBL" id="KN846987">
    <property type="protein sequence ID" value="KIW93260.1"/>
    <property type="molecule type" value="Genomic_DNA"/>
</dbReference>
<evidence type="ECO:0000313" key="2">
    <source>
        <dbReference type="EMBL" id="KIW93260.1"/>
    </source>
</evidence>
<keyword evidence="3" id="KW-1185">Reference proteome</keyword>
<dbReference type="Pfam" id="PF02627">
    <property type="entry name" value="CMD"/>
    <property type="match status" value="2"/>
</dbReference>
<feature type="domain" description="Carboxymuconolactone decarboxylase-like" evidence="1">
    <location>
        <begin position="193"/>
        <end position="243"/>
    </location>
</feature>